<dbReference type="OrthoDB" id="3068152at2759"/>
<dbReference type="InterPro" id="IPR036673">
    <property type="entry name" value="Cyanovirin-N_sf"/>
</dbReference>
<evidence type="ECO:0000256" key="1">
    <source>
        <dbReference type="SAM" id="SignalP"/>
    </source>
</evidence>
<gene>
    <name evidence="3" type="ORF">EXIGLDRAFT_776723</name>
</gene>
<protein>
    <recommendedName>
        <fullName evidence="2">Cyanovirin-N domain-containing protein</fullName>
    </recommendedName>
</protein>
<organism evidence="3 4">
    <name type="scientific">Exidia glandulosa HHB12029</name>
    <dbReference type="NCBI Taxonomy" id="1314781"/>
    <lineage>
        <taxon>Eukaryota</taxon>
        <taxon>Fungi</taxon>
        <taxon>Dikarya</taxon>
        <taxon>Basidiomycota</taxon>
        <taxon>Agaricomycotina</taxon>
        <taxon>Agaricomycetes</taxon>
        <taxon>Auriculariales</taxon>
        <taxon>Exidiaceae</taxon>
        <taxon>Exidia</taxon>
    </lineage>
</organism>
<dbReference type="Proteomes" id="UP000077266">
    <property type="component" value="Unassembled WGS sequence"/>
</dbReference>
<proteinExistence type="predicted"/>
<accession>A0A165DCS5</accession>
<dbReference type="InterPro" id="IPR011058">
    <property type="entry name" value="Cyanovirin-N"/>
</dbReference>
<feature type="signal peptide" evidence="1">
    <location>
        <begin position="1"/>
        <end position="19"/>
    </location>
</feature>
<dbReference type="Pfam" id="PF08881">
    <property type="entry name" value="CVNH"/>
    <property type="match status" value="1"/>
</dbReference>
<feature type="domain" description="Cyanovirin-N" evidence="2">
    <location>
        <begin position="25"/>
        <end position="137"/>
    </location>
</feature>
<evidence type="ECO:0000313" key="3">
    <source>
        <dbReference type="EMBL" id="KZV84242.1"/>
    </source>
</evidence>
<name>A0A165DCS5_EXIGL</name>
<dbReference type="AlphaFoldDB" id="A0A165DCS5"/>
<dbReference type="STRING" id="1314781.A0A165DCS5"/>
<dbReference type="EMBL" id="KV426233">
    <property type="protein sequence ID" value="KZV84242.1"/>
    <property type="molecule type" value="Genomic_DNA"/>
</dbReference>
<evidence type="ECO:0000313" key="4">
    <source>
        <dbReference type="Proteomes" id="UP000077266"/>
    </source>
</evidence>
<dbReference type="Gene3D" id="2.30.60.10">
    <property type="entry name" value="Cyanovirin-N"/>
    <property type="match status" value="1"/>
</dbReference>
<keyword evidence="4" id="KW-1185">Reference proteome</keyword>
<sequence length="137" mass="14583">MLFTFVFAVASVLTPAVLAAGDFRDFKYTCILHDGVFSAPRTANMSCKGNDGEYRDTNLDLDRCVTNDNAKLTCAPQIDQGGYAGSCTECTMSHTWTGDGAPGTLCCKCPSLDGTQTTKSCIDLNLCIGNDDGKLNC</sequence>
<dbReference type="SUPFAM" id="SSF51322">
    <property type="entry name" value="Cyanovirin-N"/>
    <property type="match status" value="1"/>
</dbReference>
<dbReference type="SMART" id="SM01111">
    <property type="entry name" value="CVNH"/>
    <property type="match status" value="1"/>
</dbReference>
<keyword evidence="1" id="KW-0732">Signal</keyword>
<dbReference type="InParanoid" id="A0A165DCS5"/>
<reference evidence="3 4" key="1">
    <citation type="journal article" date="2016" name="Mol. Biol. Evol.">
        <title>Comparative Genomics of Early-Diverging Mushroom-Forming Fungi Provides Insights into the Origins of Lignocellulose Decay Capabilities.</title>
        <authorList>
            <person name="Nagy L.G."/>
            <person name="Riley R."/>
            <person name="Tritt A."/>
            <person name="Adam C."/>
            <person name="Daum C."/>
            <person name="Floudas D."/>
            <person name="Sun H."/>
            <person name="Yadav J.S."/>
            <person name="Pangilinan J."/>
            <person name="Larsson K.H."/>
            <person name="Matsuura K."/>
            <person name="Barry K."/>
            <person name="Labutti K."/>
            <person name="Kuo R."/>
            <person name="Ohm R.A."/>
            <person name="Bhattacharya S.S."/>
            <person name="Shirouzu T."/>
            <person name="Yoshinaga Y."/>
            <person name="Martin F.M."/>
            <person name="Grigoriev I.V."/>
            <person name="Hibbett D.S."/>
        </authorList>
    </citation>
    <scope>NUCLEOTIDE SEQUENCE [LARGE SCALE GENOMIC DNA]</scope>
    <source>
        <strain evidence="3 4">HHB12029</strain>
    </source>
</reference>
<evidence type="ECO:0000259" key="2">
    <source>
        <dbReference type="SMART" id="SM01111"/>
    </source>
</evidence>
<feature type="chain" id="PRO_5007856469" description="Cyanovirin-N domain-containing protein" evidence="1">
    <location>
        <begin position="20"/>
        <end position="137"/>
    </location>
</feature>